<gene>
    <name evidence="2" type="ORF">PPACK8108_LOCUS16643</name>
</gene>
<reference evidence="2" key="1">
    <citation type="submission" date="2022-06" db="EMBL/GenBank/DDBJ databases">
        <authorList>
            <consortium name="SYNGENTA / RWTH Aachen University"/>
        </authorList>
    </citation>
    <scope>NUCLEOTIDE SEQUENCE</scope>
</reference>
<evidence type="ECO:0000313" key="2">
    <source>
        <dbReference type="EMBL" id="CAH7683229.1"/>
    </source>
</evidence>
<organism evidence="2 3">
    <name type="scientific">Phakopsora pachyrhizi</name>
    <name type="common">Asian soybean rust disease fungus</name>
    <dbReference type="NCBI Taxonomy" id="170000"/>
    <lineage>
        <taxon>Eukaryota</taxon>
        <taxon>Fungi</taxon>
        <taxon>Dikarya</taxon>
        <taxon>Basidiomycota</taxon>
        <taxon>Pucciniomycotina</taxon>
        <taxon>Pucciniomycetes</taxon>
        <taxon>Pucciniales</taxon>
        <taxon>Phakopsoraceae</taxon>
        <taxon>Phakopsora</taxon>
    </lineage>
</organism>
<name>A0AAV0BBC9_PHAPC</name>
<keyword evidence="1" id="KW-0175">Coiled coil</keyword>
<dbReference type="EMBL" id="CALTRL010004557">
    <property type="protein sequence ID" value="CAH7683229.1"/>
    <property type="molecule type" value="Genomic_DNA"/>
</dbReference>
<accession>A0AAV0BBC9</accession>
<dbReference type="AlphaFoldDB" id="A0AAV0BBC9"/>
<protein>
    <submittedName>
        <fullName evidence="2">Uncharacterized protein</fullName>
    </submittedName>
</protein>
<evidence type="ECO:0000313" key="3">
    <source>
        <dbReference type="Proteomes" id="UP001153365"/>
    </source>
</evidence>
<keyword evidence="3" id="KW-1185">Reference proteome</keyword>
<feature type="coiled-coil region" evidence="1">
    <location>
        <begin position="29"/>
        <end position="56"/>
    </location>
</feature>
<sequence>MRRASSIFEKQAADLAELAITNHSSSVKFERREEELNSSEDLLRETKQQRMRERRKRAIISEDKLIRRNKLKKRGYEVTYESSRLKIRP</sequence>
<dbReference type="Proteomes" id="UP001153365">
    <property type="component" value="Unassembled WGS sequence"/>
</dbReference>
<comment type="caution">
    <text evidence="2">The sequence shown here is derived from an EMBL/GenBank/DDBJ whole genome shotgun (WGS) entry which is preliminary data.</text>
</comment>
<evidence type="ECO:0000256" key="1">
    <source>
        <dbReference type="SAM" id="Coils"/>
    </source>
</evidence>
<proteinExistence type="predicted"/>